<dbReference type="Pfam" id="PF00657">
    <property type="entry name" value="Lipase_GDSL"/>
    <property type="match status" value="1"/>
</dbReference>
<dbReference type="PANTHER" id="PTHR45642">
    <property type="entry name" value="GDSL ESTERASE/LIPASE EXL3"/>
    <property type="match status" value="1"/>
</dbReference>
<dbReference type="InterPro" id="IPR036514">
    <property type="entry name" value="SGNH_hydro_sf"/>
</dbReference>
<dbReference type="EMBL" id="JARAOO010000008">
    <property type="protein sequence ID" value="KAJ7957896.1"/>
    <property type="molecule type" value="Genomic_DNA"/>
</dbReference>
<evidence type="ECO:0000313" key="3">
    <source>
        <dbReference type="EMBL" id="KAJ7957896.1"/>
    </source>
</evidence>
<dbReference type="InterPro" id="IPR035669">
    <property type="entry name" value="SGNH_plant_lipase-like"/>
</dbReference>
<dbReference type="AlphaFoldDB" id="A0AAD7PJI0"/>
<dbReference type="SUPFAM" id="SSF52266">
    <property type="entry name" value="SGNH hydrolase"/>
    <property type="match status" value="1"/>
</dbReference>
<comment type="caution">
    <text evidence="3">The sequence shown here is derived from an EMBL/GenBank/DDBJ whole genome shotgun (WGS) entry which is preliminary data.</text>
</comment>
<reference evidence="3" key="1">
    <citation type="journal article" date="2023" name="Science">
        <title>Elucidation of the pathway for biosynthesis of saponin adjuvants from the soapbark tree.</title>
        <authorList>
            <person name="Reed J."/>
            <person name="Orme A."/>
            <person name="El-Demerdash A."/>
            <person name="Owen C."/>
            <person name="Martin L.B.B."/>
            <person name="Misra R.C."/>
            <person name="Kikuchi S."/>
            <person name="Rejzek M."/>
            <person name="Martin A.C."/>
            <person name="Harkess A."/>
            <person name="Leebens-Mack J."/>
            <person name="Louveau T."/>
            <person name="Stephenson M.J."/>
            <person name="Osbourn A."/>
        </authorList>
    </citation>
    <scope>NUCLEOTIDE SEQUENCE</scope>
    <source>
        <strain evidence="3">S10</strain>
    </source>
</reference>
<proteinExistence type="inferred from homology"/>
<dbReference type="Gene3D" id="3.40.50.1110">
    <property type="entry name" value="SGNH hydrolase"/>
    <property type="match status" value="1"/>
</dbReference>
<evidence type="ECO:0000313" key="4">
    <source>
        <dbReference type="Proteomes" id="UP001163823"/>
    </source>
</evidence>
<dbReference type="GO" id="GO:0016298">
    <property type="term" value="F:lipase activity"/>
    <property type="evidence" value="ECO:0007669"/>
    <property type="project" value="InterPro"/>
</dbReference>
<comment type="similarity">
    <text evidence="1">Belongs to the 'GDSL' lipolytic enzyme family.</text>
</comment>
<organism evidence="3 4">
    <name type="scientific">Quillaja saponaria</name>
    <name type="common">Soap bark tree</name>
    <dbReference type="NCBI Taxonomy" id="32244"/>
    <lineage>
        <taxon>Eukaryota</taxon>
        <taxon>Viridiplantae</taxon>
        <taxon>Streptophyta</taxon>
        <taxon>Embryophyta</taxon>
        <taxon>Tracheophyta</taxon>
        <taxon>Spermatophyta</taxon>
        <taxon>Magnoliopsida</taxon>
        <taxon>eudicotyledons</taxon>
        <taxon>Gunneridae</taxon>
        <taxon>Pentapetalae</taxon>
        <taxon>rosids</taxon>
        <taxon>fabids</taxon>
        <taxon>Fabales</taxon>
        <taxon>Quillajaceae</taxon>
        <taxon>Quillaja</taxon>
    </lineage>
</organism>
<sequence>MQQVFVDILLKVVLILFLGNRAQANGTIPAVFAFGDSILDTGNNNNLNTVTKCNFPPYGRDFPGGIPTGRFCNGKVPSDLIAAGLHIKETLPAYLDPNLKNEDLPTGVGFASGGSGNDNLTANIQGVLTLSEQLRLFKEYIGKLKESVGEDKANGILSNSLYLLSAGNNDIAISYSVTERRTQYDFPSYAALLVGWTSDFLKALYGLGARRIAVLSTLPLGCLPGARSIGGFLRPCIELVNQEAQLFNSKLSSELDSIKNSIPDFKLIFVDVYTSLLDIIQNPEKSGFTNVANGCCGTGTFEIGVYCNQFSLFTCASASSYVFWDSGHPTQKAYEIIVSNILQKYNISSF</sequence>
<dbReference type="CDD" id="cd01837">
    <property type="entry name" value="SGNH_plant_lipase_like"/>
    <property type="match status" value="1"/>
</dbReference>
<dbReference type="KEGG" id="qsa:O6P43_018707"/>
<keyword evidence="4" id="KW-1185">Reference proteome</keyword>
<name>A0AAD7PJI0_QUISA</name>
<accession>A0AAD7PJI0</accession>
<feature type="chain" id="PRO_5041898960" evidence="2">
    <location>
        <begin position="25"/>
        <end position="350"/>
    </location>
</feature>
<gene>
    <name evidence="3" type="ORF">O6P43_018707</name>
</gene>
<keyword evidence="2" id="KW-0732">Signal</keyword>
<dbReference type="Proteomes" id="UP001163823">
    <property type="component" value="Chromosome 8"/>
</dbReference>
<dbReference type="InterPro" id="IPR050592">
    <property type="entry name" value="GDSL_lipolytic_enzyme"/>
</dbReference>
<evidence type="ECO:0000256" key="2">
    <source>
        <dbReference type="SAM" id="SignalP"/>
    </source>
</evidence>
<evidence type="ECO:0000256" key="1">
    <source>
        <dbReference type="ARBA" id="ARBA00008668"/>
    </source>
</evidence>
<dbReference type="GO" id="GO:0005576">
    <property type="term" value="C:extracellular region"/>
    <property type="evidence" value="ECO:0007669"/>
    <property type="project" value="TreeGrafter"/>
</dbReference>
<dbReference type="PROSITE" id="PS01098">
    <property type="entry name" value="LIPASE_GDSL_SER"/>
    <property type="match status" value="1"/>
</dbReference>
<dbReference type="PANTHER" id="PTHR45642:SF52">
    <property type="entry name" value="GDSL-LIKE LIPASE_ACYLHYDROLASE"/>
    <property type="match status" value="1"/>
</dbReference>
<dbReference type="InterPro" id="IPR008265">
    <property type="entry name" value="Lipase_GDSL_AS"/>
</dbReference>
<dbReference type="GO" id="GO:0006629">
    <property type="term" value="P:lipid metabolic process"/>
    <property type="evidence" value="ECO:0007669"/>
    <property type="project" value="InterPro"/>
</dbReference>
<protein>
    <submittedName>
        <fullName evidence="3">GDSL esterase/lipase</fullName>
    </submittedName>
</protein>
<dbReference type="InterPro" id="IPR001087">
    <property type="entry name" value="GDSL"/>
</dbReference>
<feature type="signal peptide" evidence="2">
    <location>
        <begin position="1"/>
        <end position="24"/>
    </location>
</feature>
<dbReference type="FunFam" id="3.40.50.1110:FF:000003">
    <property type="entry name" value="GDSL esterase/lipase APG"/>
    <property type="match status" value="1"/>
</dbReference>